<keyword evidence="5" id="KW-0571">Peptide transport</keyword>
<keyword evidence="11" id="KW-1185">Reference proteome</keyword>
<evidence type="ECO:0000256" key="5">
    <source>
        <dbReference type="ARBA" id="ARBA00022856"/>
    </source>
</evidence>
<evidence type="ECO:0000256" key="4">
    <source>
        <dbReference type="ARBA" id="ARBA00022692"/>
    </source>
</evidence>
<dbReference type="GO" id="GO:0016020">
    <property type="term" value="C:membrane"/>
    <property type="evidence" value="ECO:0007669"/>
    <property type="project" value="UniProtKB-SubCell"/>
</dbReference>
<proteinExistence type="inferred from homology"/>
<dbReference type="PANTHER" id="PTHR22601">
    <property type="entry name" value="ISP4 LIKE PROTEIN"/>
    <property type="match status" value="1"/>
</dbReference>
<evidence type="ECO:0000256" key="2">
    <source>
        <dbReference type="ARBA" id="ARBA00008807"/>
    </source>
</evidence>
<comment type="subcellular location">
    <subcellularLocation>
        <location evidence="1">Membrane</location>
        <topology evidence="1">Multi-pass membrane protein</topology>
    </subcellularLocation>
</comment>
<dbReference type="InterPro" id="IPR004813">
    <property type="entry name" value="OPT"/>
</dbReference>
<comment type="caution">
    <text evidence="10">The sequence shown here is derived from an EMBL/GenBank/DDBJ whole genome shotgun (WGS) entry which is preliminary data.</text>
</comment>
<reference evidence="10 11" key="1">
    <citation type="submission" date="2016-07" db="EMBL/GenBank/DDBJ databases">
        <title>Pervasive Adenine N6-methylation of Active Genes in Fungi.</title>
        <authorList>
            <consortium name="DOE Joint Genome Institute"/>
            <person name="Mondo S.J."/>
            <person name="Dannebaum R.O."/>
            <person name="Kuo R.C."/>
            <person name="Labutti K."/>
            <person name="Haridas S."/>
            <person name="Kuo A."/>
            <person name="Salamov A."/>
            <person name="Ahrendt S.R."/>
            <person name="Lipzen A."/>
            <person name="Sullivan W."/>
            <person name="Andreopoulos W.B."/>
            <person name="Clum A."/>
            <person name="Lindquist E."/>
            <person name="Daum C."/>
            <person name="Ramamoorthy G.K."/>
            <person name="Gryganskyi A."/>
            <person name="Culley D."/>
            <person name="Magnuson J.K."/>
            <person name="James T.Y."/>
            <person name="O'Malley M.A."/>
            <person name="Stajich J.E."/>
            <person name="Spatafora J.W."/>
            <person name="Visel A."/>
            <person name="Grigoriev I.V."/>
        </authorList>
    </citation>
    <scope>NUCLEOTIDE SEQUENCE [LARGE SCALE GENOMIC DNA]</scope>
    <source>
        <strain evidence="10 11">NRRL 3301</strain>
    </source>
</reference>
<evidence type="ECO:0000256" key="3">
    <source>
        <dbReference type="ARBA" id="ARBA00022448"/>
    </source>
</evidence>
<dbReference type="Pfam" id="PF03169">
    <property type="entry name" value="OPT"/>
    <property type="match status" value="1"/>
</dbReference>
<keyword evidence="4 9" id="KW-0812">Transmembrane</keyword>
<dbReference type="NCBIfam" id="TIGR00727">
    <property type="entry name" value="ISP4_OPT"/>
    <property type="match status" value="1"/>
</dbReference>
<keyword evidence="3" id="KW-0813">Transport</keyword>
<feature type="transmembrane region" description="Helical" evidence="9">
    <location>
        <begin position="542"/>
        <end position="564"/>
    </location>
</feature>
<dbReference type="EMBL" id="MCGT01000007">
    <property type="protein sequence ID" value="ORX58182.1"/>
    <property type="molecule type" value="Genomic_DNA"/>
</dbReference>
<evidence type="ECO:0000313" key="10">
    <source>
        <dbReference type="EMBL" id="ORX58182.1"/>
    </source>
</evidence>
<feature type="transmembrane region" description="Helical" evidence="9">
    <location>
        <begin position="488"/>
        <end position="506"/>
    </location>
</feature>
<organism evidence="10 11">
    <name type="scientific">Hesseltinella vesiculosa</name>
    <dbReference type="NCBI Taxonomy" id="101127"/>
    <lineage>
        <taxon>Eukaryota</taxon>
        <taxon>Fungi</taxon>
        <taxon>Fungi incertae sedis</taxon>
        <taxon>Mucoromycota</taxon>
        <taxon>Mucoromycotina</taxon>
        <taxon>Mucoromycetes</taxon>
        <taxon>Mucorales</taxon>
        <taxon>Cunninghamellaceae</taxon>
        <taxon>Hesseltinella</taxon>
    </lineage>
</organism>
<feature type="transmembrane region" description="Helical" evidence="9">
    <location>
        <begin position="430"/>
        <end position="452"/>
    </location>
</feature>
<evidence type="ECO:0000313" key="11">
    <source>
        <dbReference type="Proteomes" id="UP000242146"/>
    </source>
</evidence>
<evidence type="ECO:0000256" key="9">
    <source>
        <dbReference type="SAM" id="Phobius"/>
    </source>
</evidence>
<feature type="transmembrane region" description="Helical" evidence="9">
    <location>
        <begin position="658"/>
        <end position="675"/>
    </location>
</feature>
<protein>
    <submittedName>
        <fullName evidence="10">OPT family small oligopeptide transporter</fullName>
    </submittedName>
</protein>
<keyword evidence="8 9" id="KW-0472">Membrane</keyword>
<dbReference type="InterPro" id="IPR004648">
    <property type="entry name" value="Oligpept_transpt"/>
</dbReference>
<dbReference type="NCBIfam" id="TIGR00728">
    <property type="entry name" value="OPT_sfam"/>
    <property type="match status" value="1"/>
</dbReference>
<feature type="transmembrane region" description="Helical" evidence="9">
    <location>
        <begin position="458"/>
        <end position="481"/>
    </location>
</feature>
<dbReference type="AlphaFoldDB" id="A0A1X2GP29"/>
<feature type="transmembrane region" description="Helical" evidence="9">
    <location>
        <begin position="687"/>
        <end position="708"/>
    </location>
</feature>
<feature type="transmembrane region" description="Helical" evidence="9">
    <location>
        <begin position="231"/>
        <end position="256"/>
    </location>
</feature>
<evidence type="ECO:0000256" key="1">
    <source>
        <dbReference type="ARBA" id="ARBA00004141"/>
    </source>
</evidence>
<dbReference type="OrthoDB" id="9986677at2759"/>
<keyword evidence="7 9" id="KW-1133">Transmembrane helix</keyword>
<feature type="transmembrane region" description="Helical" evidence="9">
    <location>
        <begin position="376"/>
        <end position="399"/>
    </location>
</feature>
<evidence type="ECO:0000256" key="7">
    <source>
        <dbReference type="ARBA" id="ARBA00022989"/>
    </source>
</evidence>
<keyword evidence="6" id="KW-0653">Protein transport</keyword>
<accession>A0A1X2GP29</accession>
<dbReference type="GO" id="GO:0015031">
    <property type="term" value="P:protein transport"/>
    <property type="evidence" value="ECO:0007669"/>
    <property type="project" value="UniProtKB-KW"/>
</dbReference>
<feature type="transmembrane region" description="Helical" evidence="9">
    <location>
        <begin position="301"/>
        <end position="324"/>
    </location>
</feature>
<feature type="transmembrane region" description="Helical" evidence="9">
    <location>
        <begin position="636"/>
        <end position="652"/>
    </location>
</feature>
<dbReference type="GO" id="GO:0035673">
    <property type="term" value="F:oligopeptide transmembrane transporter activity"/>
    <property type="evidence" value="ECO:0007669"/>
    <property type="project" value="InterPro"/>
</dbReference>
<evidence type="ECO:0000256" key="6">
    <source>
        <dbReference type="ARBA" id="ARBA00022927"/>
    </source>
</evidence>
<feature type="transmembrane region" description="Helical" evidence="9">
    <location>
        <begin position="611"/>
        <end position="629"/>
    </location>
</feature>
<name>A0A1X2GP29_9FUNG</name>
<comment type="similarity">
    <text evidence="2">Belongs to the oligopeptide OPT transporter family.</text>
</comment>
<feature type="transmembrane region" description="Helical" evidence="9">
    <location>
        <begin position="166"/>
        <end position="186"/>
    </location>
</feature>
<feature type="transmembrane region" description="Helical" evidence="9">
    <location>
        <begin position="276"/>
        <end position="294"/>
    </location>
</feature>
<gene>
    <name evidence="10" type="ORF">DM01DRAFT_1366332</name>
</gene>
<feature type="transmembrane region" description="Helical" evidence="9">
    <location>
        <begin position="72"/>
        <end position="92"/>
    </location>
</feature>
<evidence type="ECO:0000256" key="8">
    <source>
        <dbReference type="ARBA" id="ARBA00023136"/>
    </source>
</evidence>
<sequence>MEYETKVEETYQSKTEETVEYDQKRQYDEYFEKDTEQVKVGDFEEEDSPIEEVRAVVPNTDDPSLPVYTFRMWFLGIMFTGALGFVNQFFYYRKNQIQVSSLVVQLLSFPLGKAMEFLIPKSRFFNPGPFNLKEHVLIATMANCAFNTAYAIDIITIQKIFYKQDIGWGGGILLIWTTQFIGYGFAGFLRPYLVYPSTMVFPSNLSQMALFRSLHLKDSNWTGPSRLRWFLYMFTFMFVYYWIPGYFFSVLSFFSWVCWIAPNNIVLGQLTGTESGLGILGLGFDWSTISGFLLSPLVVPWWAIANITVGFVFIAWILAPALYYTDVWDAKTFPIITSRLFTTDGSHWNITKVMNPDNTLNEAAYATYGPLRMSTFFAITYGIGFAGITSILTHTYLYHGKEIWTQFKRSRSDNEDIHRKLMRAYPEVPFWWYGFTFVASLGISFAVLYNWPEMQLPWWGMFLAMAICVVFLLPIGIITAITNQTPGLNVITEFIIGFAYPGHPIANVTFKTYGYISMVQCIQFVADLKLGHYAKTPPRAMFWVQIVGTAIAGIVNLGVARWLMESVQNICYDEGFPFTCPSANTFYSASIIWGAIGPQRMFGPGELYNPTLYFFLIGFLLPIPFYLLSKRYPNSWIRYVHIPLIFNATGMMPPAMPINFSMWCLTGFIFMYVLRKYRHEWWRKYNYVTSAAFDTGLAISTLIIFGVVSGSGYQPVWWGNGGADINGTPDNCPFAGANFNGD</sequence>
<dbReference type="Proteomes" id="UP000242146">
    <property type="component" value="Unassembled WGS sequence"/>
</dbReference>